<evidence type="ECO:0000256" key="1">
    <source>
        <dbReference type="ARBA" id="ARBA00004496"/>
    </source>
</evidence>
<gene>
    <name evidence="6" type="ORF">MN116_008508</name>
</gene>
<proteinExistence type="predicted"/>
<keyword evidence="4" id="KW-0433">Leucine-rich repeat</keyword>
<dbReference type="InterPro" id="IPR032675">
    <property type="entry name" value="LRR_dom_sf"/>
</dbReference>
<evidence type="ECO:0000313" key="7">
    <source>
        <dbReference type="Proteomes" id="UP001292079"/>
    </source>
</evidence>
<dbReference type="PROSITE" id="PS51450">
    <property type="entry name" value="LRR"/>
    <property type="match status" value="1"/>
</dbReference>
<dbReference type="EMBL" id="JALJAT010000008">
    <property type="protein sequence ID" value="KAK4467898.1"/>
    <property type="molecule type" value="Genomic_DNA"/>
</dbReference>
<dbReference type="SUPFAM" id="SSF52047">
    <property type="entry name" value="RNI-like"/>
    <property type="match status" value="1"/>
</dbReference>
<accession>A0AAE1Z5S1</accession>
<organism evidence="6 7">
    <name type="scientific">Schistosoma mekongi</name>
    <name type="common">Parasitic worm</name>
    <dbReference type="NCBI Taxonomy" id="38744"/>
    <lineage>
        <taxon>Eukaryota</taxon>
        <taxon>Metazoa</taxon>
        <taxon>Spiralia</taxon>
        <taxon>Lophotrochozoa</taxon>
        <taxon>Platyhelminthes</taxon>
        <taxon>Trematoda</taxon>
        <taxon>Digenea</taxon>
        <taxon>Strigeidida</taxon>
        <taxon>Schistosomatoidea</taxon>
        <taxon>Schistosomatidae</taxon>
        <taxon>Schistosoma</taxon>
    </lineage>
</organism>
<evidence type="ECO:0000313" key="6">
    <source>
        <dbReference type="EMBL" id="KAK4467898.1"/>
    </source>
</evidence>
<keyword evidence="3" id="KW-0963">Cytoplasm</keyword>
<keyword evidence="7" id="KW-1185">Reference proteome</keyword>
<evidence type="ECO:0000256" key="5">
    <source>
        <dbReference type="ARBA" id="ARBA00022737"/>
    </source>
</evidence>
<reference evidence="6" key="2">
    <citation type="journal article" date="2023" name="Infect Dis Poverty">
        <title>Chromosome-scale genome of the human blood fluke Schistosoma mekongi and its implications for public health.</title>
        <authorList>
            <person name="Zhou M."/>
            <person name="Xu L."/>
            <person name="Xu D."/>
            <person name="Chen W."/>
            <person name="Khan J."/>
            <person name="Hu Y."/>
            <person name="Huang H."/>
            <person name="Wei H."/>
            <person name="Zhang Y."/>
            <person name="Chusongsang P."/>
            <person name="Tanasarnprasert K."/>
            <person name="Hu X."/>
            <person name="Limpanont Y."/>
            <person name="Lv Z."/>
        </authorList>
    </citation>
    <scope>NUCLEOTIDE SEQUENCE</scope>
    <source>
        <strain evidence="6">LV_2022a</strain>
    </source>
</reference>
<sequence length="611" mass="70456">MTSLVEAIQRKQEKLTESHIFVGHIQRACIRDGSNIIFPTRTLTMDCQDIDSIGCKDELLKAAEDVRELDLACNRLSSFEEVFKLLCWLEKLESLNLSQNPLGYHEITNHQSCNSSFDEDTIVSLSTEGEENIQPVVHSDAFQNHDCFSYGTSSSESNKILQSNHGEINFSSLFDYTEFANNDSLQKLKSSLHSDGGSYAKQQTENGLSTMKMSKHLSTPSQLALNSGIISSTTRFPCLNVLALNSTYIPWNWVIDLLHRLPNLTDLHVARNNYGAEEEENNSSSNVNNDDYITNALPVFPHLRSLYYSDNGITNWWTICRLCKHFPGLEQLILLGNPIEHIPFPISTKQQHFHISQHTASTTTNNNNNEFINEDNANAKSFNQHSVCNNNNPLNNGYHQCVFKNVHTLGLSETLISQWESIDALDEWMPSLTNLRLGNTLPLFQSWMEPECRAHVIARLPKLTTYNRSIIDSVERESAEREFVRHYGQLDSDQRPNRYWELEHRHGHLEPLANIDLSPKRYIRVRVTMSGKEIWYDLNVNLKVSQVKRQFCNLFNIHYSQHEIKRYKLFYFDQVMSQIQGPEELKYPNRNLYSYQVESGDLFELVQYPNY</sequence>
<dbReference type="InterPro" id="IPR001611">
    <property type="entry name" value="Leu-rich_rpt"/>
</dbReference>
<name>A0AAE1Z5S1_SCHME</name>
<dbReference type="SUPFAM" id="SSF54236">
    <property type="entry name" value="Ubiquitin-like"/>
    <property type="match status" value="1"/>
</dbReference>
<reference evidence="6" key="1">
    <citation type="submission" date="2022-04" db="EMBL/GenBank/DDBJ databases">
        <authorList>
            <person name="Xu L."/>
            <person name="Lv Z."/>
        </authorList>
    </citation>
    <scope>NUCLEOTIDE SEQUENCE</scope>
    <source>
        <strain evidence="6">LV_2022a</strain>
    </source>
</reference>
<evidence type="ECO:0000256" key="3">
    <source>
        <dbReference type="ARBA" id="ARBA00022490"/>
    </source>
</evidence>
<dbReference type="AlphaFoldDB" id="A0AAE1Z5S1"/>
<comment type="subcellular location">
    <subcellularLocation>
        <location evidence="1">Cytoplasm</location>
    </subcellularLocation>
</comment>
<dbReference type="PANTHER" id="PTHR46545">
    <property type="entry name" value="LEUCINE-RICH REPEAT-CONTAINING PROTEIN 51"/>
    <property type="match status" value="1"/>
</dbReference>
<keyword evidence="5" id="KW-0677">Repeat</keyword>
<protein>
    <recommendedName>
        <fullName evidence="2">Leucine-rich repeat-containing protein 51</fullName>
    </recommendedName>
</protein>
<dbReference type="Gene3D" id="3.80.10.10">
    <property type="entry name" value="Ribonuclease Inhibitor"/>
    <property type="match status" value="3"/>
</dbReference>
<dbReference type="GO" id="GO:0005737">
    <property type="term" value="C:cytoplasm"/>
    <property type="evidence" value="ECO:0007669"/>
    <property type="project" value="UniProtKB-SubCell"/>
</dbReference>
<comment type="caution">
    <text evidence="6">The sequence shown here is derived from an EMBL/GenBank/DDBJ whole genome shotgun (WGS) entry which is preliminary data.</text>
</comment>
<evidence type="ECO:0000256" key="4">
    <source>
        <dbReference type="ARBA" id="ARBA00022614"/>
    </source>
</evidence>
<dbReference type="Proteomes" id="UP001292079">
    <property type="component" value="Unassembled WGS sequence"/>
</dbReference>
<dbReference type="PANTHER" id="PTHR46545:SF1">
    <property type="entry name" value="LEUCINE-RICH REPEAT-CONTAINING PROTEIN 51"/>
    <property type="match status" value="1"/>
</dbReference>
<dbReference type="InterPro" id="IPR029071">
    <property type="entry name" value="Ubiquitin-like_domsf"/>
</dbReference>
<evidence type="ECO:0000256" key="2">
    <source>
        <dbReference type="ARBA" id="ARBA00014223"/>
    </source>
</evidence>